<dbReference type="SMART" id="SM00356">
    <property type="entry name" value="ZnF_C3H1"/>
    <property type="match status" value="5"/>
</dbReference>
<evidence type="ECO:0000256" key="4">
    <source>
        <dbReference type="ARBA" id="ARBA00022833"/>
    </source>
</evidence>
<dbReference type="Pfam" id="PF00642">
    <property type="entry name" value="zf-CCCH"/>
    <property type="match status" value="3"/>
</dbReference>
<feature type="domain" description="C3H1-type" evidence="6">
    <location>
        <begin position="72"/>
        <end position="100"/>
    </location>
</feature>
<dbReference type="FunFam" id="4.10.1000.10:FF:000003">
    <property type="entry name" value="Zinc finger CCCH domain-containing protein"/>
    <property type="match status" value="1"/>
</dbReference>
<feature type="zinc finger region" description="C3H1-type" evidence="5">
    <location>
        <begin position="212"/>
        <end position="240"/>
    </location>
</feature>
<feature type="domain" description="C3H1-type" evidence="6">
    <location>
        <begin position="327"/>
        <end position="354"/>
    </location>
</feature>
<dbReference type="PANTHER" id="PTHR12547">
    <property type="entry name" value="CCCH ZINC FINGER/TIS11-RELATED"/>
    <property type="match status" value="1"/>
</dbReference>
<dbReference type="Pfam" id="PF25585">
    <property type="entry name" value="zf-CCCH_DUS3L"/>
    <property type="match status" value="1"/>
</dbReference>
<feature type="domain" description="C3H1-type" evidence="6">
    <location>
        <begin position="246"/>
        <end position="274"/>
    </location>
</feature>
<feature type="zinc finger region" description="C3H1-type" evidence="5">
    <location>
        <begin position="72"/>
        <end position="100"/>
    </location>
</feature>
<dbReference type="PROSITE" id="PS50103">
    <property type="entry name" value="ZF_C3H1"/>
    <property type="match status" value="5"/>
</dbReference>
<keyword evidence="1 5" id="KW-0479">Metal-binding</keyword>
<feature type="zinc finger region" description="C3H1-type" evidence="5">
    <location>
        <begin position="288"/>
        <end position="316"/>
    </location>
</feature>
<dbReference type="InterPro" id="IPR000571">
    <property type="entry name" value="Znf_CCCH"/>
</dbReference>
<keyword evidence="3 5" id="KW-0863">Zinc-finger</keyword>
<proteinExistence type="evidence at transcript level"/>
<feature type="domain" description="C3H1-type" evidence="6">
    <location>
        <begin position="212"/>
        <end position="240"/>
    </location>
</feature>
<protein>
    <submittedName>
        <fullName evidence="7">ZF(C3H)-14 zinc finger (CCCH type) motif-containing protein HrZF-1 homolog</fullName>
    </submittedName>
</protein>
<dbReference type="GO" id="GO:0051252">
    <property type="term" value="P:regulation of RNA metabolic process"/>
    <property type="evidence" value="ECO:0007669"/>
    <property type="project" value="UniProtKB-ARBA"/>
</dbReference>
<dbReference type="AlphaFoldDB" id="A0A6F9DY87"/>
<organism evidence="7">
    <name type="scientific">Phallusia mammillata</name>
    <dbReference type="NCBI Taxonomy" id="59560"/>
    <lineage>
        <taxon>Eukaryota</taxon>
        <taxon>Metazoa</taxon>
        <taxon>Chordata</taxon>
        <taxon>Tunicata</taxon>
        <taxon>Ascidiacea</taxon>
        <taxon>Phlebobranchia</taxon>
        <taxon>Ascidiidae</taxon>
        <taxon>Phallusia</taxon>
    </lineage>
</organism>
<dbReference type="PANTHER" id="PTHR12547:SF174">
    <property type="entry name" value="MRNA DECAY ACTIVATOR PROTEIN ZFP36L2"/>
    <property type="match status" value="1"/>
</dbReference>
<evidence type="ECO:0000256" key="2">
    <source>
        <dbReference type="ARBA" id="ARBA00022737"/>
    </source>
</evidence>
<reference evidence="7" key="1">
    <citation type="submission" date="2020-04" db="EMBL/GenBank/DDBJ databases">
        <authorList>
            <person name="Neveu A P."/>
        </authorList>
    </citation>
    <scope>NUCLEOTIDE SEQUENCE</scope>
    <source>
        <tissue evidence="7">Whole embryo</tissue>
    </source>
</reference>
<accession>A0A6F9DY87</accession>
<dbReference type="InterPro" id="IPR009818">
    <property type="entry name" value="PAM2_motif"/>
</dbReference>
<dbReference type="GO" id="GO:0010468">
    <property type="term" value="P:regulation of gene expression"/>
    <property type="evidence" value="ECO:0007669"/>
    <property type="project" value="UniProtKB-ARBA"/>
</dbReference>
<evidence type="ECO:0000259" key="6">
    <source>
        <dbReference type="PROSITE" id="PS50103"/>
    </source>
</evidence>
<evidence type="ECO:0000313" key="7">
    <source>
        <dbReference type="EMBL" id="CAB3267926.1"/>
    </source>
</evidence>
<keyword evidence="4 5" id="KW-0862">Zinc</keyword>
<feature type="zinc finger region" description="C3H1-type" evidence="5">
    <location>
        <begin position="327"/>
        <end position="354"/>
    </location>
</feature>
<evidence type="ECO:0000256" key="1">
    <source>
        <dbReference type="ARBA" id="ARBA00022723"/>
    </source>
</evidence>
<dbReference type="PROSITE" id="PS51257">
    <property type="entry name" value="PROKAR_LIPOPROTEIN"/>
    <property type="match status" value="1"/>
</dbReference>
<dbReference type="GO" id="GO:0003729">
    <property type="term" value="F:mRNA binding"/>
    <property type="evidence" value="ECO:0007669"/>
    <property type="project" value="InterPro"/>
</dbReference>
<dbReference type="SUPFAM" id="SSF90229">
    <property type="entry name" value="CCCH zinc finger"/>
    <property type="match status" value="4"/>
</dbReference>
<dbReference type="EMBL" id="LR792064">
    <property type="protein sequence ID" value="CAB3267926.1"/>
    <property type="molecule type" value="mRNA"/>
</dbReference>
<feature type="zinc finger region" description="C3H1-type" evidence="5">
    <location>
        <begin position="246"/>
        <end position="274"/>
    </location>
</feature>
<dbReference type="GO" id="GO:0008270">
    <property type="term" value="F:zinc ion binding"/>
    <property type="evidence" value="ECO:0007669"/>
    <property type="project" value="UniProtKB-KW"/>
</dbReference>
<sequence length="362" mass="40704">MESKFNLTQSPFTSTACHTPVWPFRPRKFSSPFVTVPKFNIDETAESSSRDEHRGSSFDSGFGSVVTEHDAAEHSGLCPKYHNDGICEMGPICPLVHEKKTPVKISSSFNPSAPEFVPRSRQIIASQSWHGASEQDNSIARELTNLAISQSTELSDCYSPFKKSAITDETCDAPDLYKPFHVTQGQKSDDYDDGDWSRAPGAEVWRRPRPTKFKTEPCTTFHTIGSCPYGEKCNFYHKNDEKNVGKTKTRLCKSWNIGEKCDFGSKCDFAHGVAVFFCSAGSEELNVKYKTRMCKVFTTTGKCPYGDQCTFAHDKEEKRKDISTVYKFKTEICQLWLKGQCSFGVACHFAHGFEELNADHTF</sequence>
<dbReference type="InterPro" id="IPR036855">
    <property type="entry name" value="Znf_CCCH_sf"/>
</dbReference>
<gene>
    <name evidence="7" type="primary">Zfp36l1-002</name>
</gene>
<dbReference type="InterPro" id="IPR045877">
    <property type="entry name" value="ZFP36-like"/>
</dbReference>
<name>A0A6F9DY87_9ASCI</name>
<dbReference type="Gene3D" id="4.10.1000.10">
    <property type="entry name" value="Zinc finger, CCCH-type"/>
    <property type="match status" value="4"/>
</dbReference>
<keyword evidence="2" id="KW-0677">Repeat</keyword>
<feature type="domain" description="C3H1-type" evidence="6">
    <location>
        <begin position="288"/>
        <end position="316"/>
    </location>
</feature>
<evidence type="ECO:0000256" key="3">
    <source>
        <dbReference type="ARBA" id="ARBA00022771"/>
    </source>
</evidence>
<evidence type="ECO:0000256" key="5">
    <source>
        <dbReference type="PROSITE-ProRule" id="PRU00723"/>
    </source>
</evidence>
<dbReference type="Pfam" id="PF07145">
    <property type="entry name" value="PAM2"/>
    <property type="match status" value="1"/>
</dbReference>